<evidence type="ECO:0000256" key="7">
    <source>
        <dbReference type="RuleBase" id="RU366049"/>
    </source>
</evidence>
<dbReference type="PANTHER" id="PTHR13220">
    <property type="entry name" value="TIMELESS INTERACTING-RELATED"/>
    <property type="match status" value="1"/>
</dbReference>
<comment type="function">
    <text evidence="7">Plays an important role in the control of DNA replication and the maintenance of replication fork stability.</text>
</comment>
<dbReference type="GO" id="GO:0006974">
    <property type="term" value="P:DNA damage response"/>
    <property type="evidence" value="ECO:0007669"/>
    <property type="project" value="UniProtKB-KW"/>
</dbReference>
<protein>
    <recommendedName>
        <fullName evidence="7">Chromosome segregation in meiosis protein</fullName>
    </recommendedName>
</protein>
<feature type="domain" description="Chromosome segregation in meiosis protein 3" evidence="9">
    <location>
        <begin position="90"/>
        <end position="172"/>
    </location>
</feature>
<comment type="subcellular location">
    <subcellularLocation>
        <location evidence="1 7">Nucleus</location>
    </subcellularLocation>
</comment>
<keyword evidence="5 7" id="KW-0539">Nucleus</keyword>
<sequence>MNSPPTRPLPTETPNAGGNEFDEFDDLGDLLDYDAGDIPMNDPFSEHYVVPGSRDKEAVKDSASNSKNGAGLGIDEEIEVSKKPRVPRVKLDEHRLLSSAGIPKLRKKAASHLKFKGKGHEYSDASRLLEFYQLWLDDLFPKAKFLDALAMVEKLGHKKMIQSARIDWINEGKPKSSVHEDSLFDEPELPARDDDGREKTASRVAPIFENTASERLKTPASNRDPDFDDMYDATPKVMRRNPTAESTSVFAGGNSIFGPPKVVTAGDDGPPDDDLDALLAEAEQERDNDEMLDDDDLEALLAAENDMNAPSQPAKPNIENPAQAEADDTDDMEALAEMDLDMDMNGGW</sequence>
<feature type="compositionally biased region" description="Basic and acidic residues" evidence="8">
    <location>
        <begin position="189"/>
        <end position="201"/>
    </location>
</feature>
<dbReference type="GO" id="GO:0000076">
    <property type="term" value="P:DNA replication checkpoint signaling"/>
    <property type="evidence" value="ECO:0007669"/>
    <property type="project" value="UniProtKB-UniRule"/>
</dbReference>
<feature type="region of interest" description="Disordered" evidence="8">
    <location>
        <begin position="245"/>
        <end position="275"/>
    </location>
</feature>
<feature type="region of interest" description="Disordered" evidence="8">
    <location>
        <begin position="302"/>
        <end position="331"/>
    </location>
</feature>
<gene>
    <name evidence="10" type="ORF">DSL72_009101</name>
</gene>
<feature type="region of interest" description="Disordered" evidence="8">
    <location>
        <begin position="1"/>
        <end position="76"/>
    </location>
</feature>
<dbReference type="Pfam" id="PF07962">
    <property type="entry name" value="Swi3"/>
    <property type="match status" value="1"/>
</dbReference>
<keyword evidence="6 7" id="KW-0131">Cell cycle</keyword>
<evidence type="ECO:0000256" key="2">
    <source>
        <dbReference type="ARBA" id="ARBA00006075"/>
    </source>
</evidence>
<evidence type="ECO:0000256" key="4">
    <source>
        <dbReference type="ARBA" id="ARBA00022880"/>
    </source>
</evidence>
<keyword evidence="3 7" id="KW-0227">DNA damage</keyword>
<accession>A0A8A3PQ27</accession>
<dbReference type="GO" id="GO:0031298">
    <property type="term" value="C:replication fork protection complex"/>
    <property type="evidence" value="ECO:0007669"/>
    <property type="project" value="TreeGrafter"/>
</dbReference>
<dbReference type="GO" id="GO:0043111">
    <property type="term" value="P:replication fork arrest"/>
    <property type="evidence" value="ECO:0007669"/>
    <property type="project" value="TreeGrafter"/>
</dbReference>
<organism evidence="10 11">
    <name type="scientific">Monilinia vaccinii-corymbosi</name>
    <dbReference type="NCBI Taxonomy" id="61207"/>
    <lineage>
        <taxon>Eukaryota</taxon>
        <taxon>Fungi</taxon>
        <taxon>Dikarya</taxon>
        <taxon>Ascomycota</taxon>
        <taxon>Pezizomycotina</taxon>
        <taxon>Leotiomycetes</taxon>
        <taxon>Helotiales</taxon>
        <taxon>Sclerotiniaceae</taxon>
        <taxon>Monilinia</taxon>
    </lineage>
</organism>
<dbReference type="OrthoDB" id="437078at2759"/>
<dbReference type="EMBL" id="CP063412">
    <property type="protein sequence ID" value="QSZ37009.1"/>
    <property type="molecule type" value="Genomic_DNA"/>
</dbReference>
<evidence type="ECO:0000256" key="5">
    <source>
        <dbReference type="ARBA" id="ARBA00023242"/>
    </source>
</evidence>
<evidence type="ECO:0000259" key="9">
    <source>
        <dbReference type="Pfam" id="PF07962"/>
    </source>
</evidence>
<dbReference type="PANTHER" id="PTHR13220:SF11">
    <property type="entry name" value="TIMELESS-INTERACTING PROTEIN"/>
    <property type="match status" value="1"/>
</dbReference>
<dbReference type="Proteomes" id="UP000672032">
    <property type="component" value="Chromosome 8"/>
</dbReference>
<evidence type="ECO:0000313" key="10">
    <source>
        <dbReference type="EMBL" id="QSZ37009.1"/>
    </source>
</evidence>
<dbReference type="InterPro" id="IPR040038">
    <property type="entry name" value="TIPIN/Csm3/Swi3"/>
</dbReference>
<evidence type="ECO:0000256" key="1">
    <source>
        <dbReference type="ARBA" id="ARBA00004123"/>
    </source>
</evidence>
<proteinExistence type="inferred from homology"/>
<evidence type="ECO:0000313" key="11">
    <source>
        <dbReference type="Proteomes" id="UP000672032"/>
    </source>
</evidence>
<keyword evidence="4" id="KW-0236">DNA replication inhibitor</keyword>
<comment type="similarity">
    <text evidence="2 7">Belongs to the CSM3 family.</text>
</comment>
<feature type="region of interest" description="Disordered" evidence="8">
    <location>
        <begin position="174"/>
        <end position="228"/>
    </location>
</feature>
<dbReference type="GO" id="GO:0003677">
    <property type="term" value="F:DNA binding"/>
    <property type="evidence" value="ECO:0007669"/>
    <property type="project" value="TreeGrafter"/>
</dbReference>
<dbReference type="GO" id="GO:0031297">
    <property type="term" value="P:replication fork processing"/>
    <property type="evidence" value="ECO:0007669"/>
    <property type="project" value="UniProtKB-UniRule"/>
</dbReference>
<evidence type="ECO:0000256" key="8">
    <source>
        <dbReference type="SAM" id="MobiDB-lite"/>
    </source>
</evidence>
<name>A0A8A3PQ27_9HELO</name>
<evidence type="ECO:0000256" key="6">
    <source>
        <dbReference type="ARBA" id="ARBA00023306"/>
    </source>
</evidence>
<reference evidence="10" key="1">
    <citation type="submission" date="2020-10" db="EMBL/GenBank/DDBJ databases">
        <title>Genome Sequence of Monilinia vaccinii-corymbosi Sheds Light on Mummy Berry Disease Infection of Blueberry and Mating Type.</title>
        <authorList>
            <person name="Yow A.G."/>
            <person name="Zhang Y."/>
            <person name="Bansal K."/>
            <person name="Eacker S.M."/>
            <person name="Sullivan S."/>
            <person name="Liachko I."/>
            <person name="Cubeta M.A."/>
            <person name="Rollins J.A."/>
            <person name="Ashrafi H."/>
        </authorList>
    </citation>
    <scope>NUCLEOTIDE SEQUENCE</scope>
    <source>
        <strain evidence="10">RL-1</strain>
    </source>
</reference>
<keyword evidence="11" id="KW-1185">Reference proteome</keyword>
<evidence type="ECO:0000256" key="3">
    <source>
        <dbReference type="ARBA" id="ARBA00022763"/>
    </source>
</evidence>
<dbReference type="AlphaFoldDB" id="A0A8A3PQ27"/>
<feature type="compositionally biased region" description="Acidic residues" evidence="8">
    <location>
        <begin position="20"/>
        <end position="35"/>
    </location>
</feature>
<dbReference type="InterPro" id="IPR012923">
    <property type="entry name" value="Csm3"/>
</dbReference>